<comment type="cofactor">
    <cofactor evidence="4">
        <name>Mn(2+)</name>
        <dbReference type="ChEBI" id="CHEBI:29035"/>
    </cofactor>
    <text evidence="4">Binds 2 manganese ions per subunit.</text>
</comment>
<sequence>MKRFISASASGFKKAEWILLGAPLDSTVSRQPGSSKAPQSIRDESWNLETFSFSIKRDLEDVNFFDIGDLVLQCRPIEIALDIIYKVANHLFKNRKKVLSFGGEHLVSYGLIKAAAETHPGLHVIHLDAHADLRDTYHGERFTHATVMRRVAEECLDTPSNLYQFGIRSGTKQEYEWGKNNTRLFEEQDIVSALSNVINDLQDKPIYISLDIDIFDPSIAPGTGTPEPGGVIDYREVLNFMTTMSSLNIVGMDIVEVCPLLDINNITSVLAAKIAREALLLWGVEKVV</sequence>
<dbReference type="Gene3D" id="3.40.800.10">
    <property type="entry name" value="Ureohydrolase domain"/>
    <property type="match status" value="1"/>
</dbReference>
<feature type="binding site" evidence="4">
    <location>
        <position position="211"/>
    </location>
    <ligand>
        <name>Mn(2+)</name>
        <dbReference type="ChEBI" id="CHEBI:29035"/>
        <label>1</label>
    </ligand>
</feature>
<dbReference type="GO" id="GO:0046872">
    <property type="term" value="F:metal ion binding"/>
    <property type="evidence" value="ECO:0007669"/>
    <property type="project" value="UniProtKB-KW"/>
</dbReference>
<comment type="similarity">
    <text evidence="1">Belongs to the arginase family. Agmatinase subfamily.</text>
</comment>
<dbReference type="Pfam" id="PF00491">
    <property type="entry name" value="Arginase"/>
    <property type="match status" value="1"/>
</dbReference>
<dbReference type="InterPro" id="IPR005925">
    <property type="entry name" value="Agmatinase-rel"/>
</dbReference>
<dbReference type="SUPFAM" id="SSF52768">
    <property type="entry name" value="Arginase/deacetylase"/>
    <property type="match status" value="1"/>
</dbReference>
<dbReference type="PIRSF" id="PIRSF036979">
    <property type="entry name" value="Arginase"/>
    <property type="match status" value="1"/>
</dbReference>
<organism evidence="6 7">
    <name type="scientific">Thermovirga lienii (strain ATCC BAA-1197 / DSM 17291 / Cas60314)</name>
    <dbReference type="NCBI Taxonomy" id="580340"/>
    <lineage>
        <taxon>Bacteria</taxon>
        <taxon>Thermotogati</taxon>
        <taxon>Synergistota</taxon>
        <taxon>Synergistia</taxon>
        <taxon>Synergistales</taxon>
        <taxon>Thermovirgaceae</taxon>
        <taxon>Thermovirga</taxon>
    </lineage>
</organism>
<evidence type="ECO:0000313" key="6">
    <source>
        <dbReference type="EMBL" id="AER66777.1"/>
    </source>
</evidence>
<dbReference type="Proteomes" id="UP000005868">
    <property type="component" value="Chromosome"/>
</dbReference>
<reference evidence="6 7" key="2">
    <citation type="journal article" date="2012" name="Stand. Genomic Sci.">
        <title>Genome sequence of the moderately thermophilic, amino-acid-degrading and sulfur-reducing bacterium Thermovirga lienii type strain (Cas60314(T)).</title>
        <authorList>
            <person name="Goker M."/>
            <person name="Saunders E."/>
            <person name="Lapidus A."/>
            <person name="Nolan M."/>
            <person name="Lucas S."/>
            <person name="Hammon N."/>
            <person name="Deshpande S."/>
            <person name="Cheng J.F."/>
            <person name="Han C."/>
            <person name="Tapia R."/>
            <person name="Goodwin L.A."/>
            <person name="Pitluck S."/>
            <person name="Liolios K."/>
            <person name="Mavromatis K."/>
            <person name="Pagani I."/>
            <person name="Ivanova N."/>
            <person name="Mikhailova N."/>
            <person name="Pati A."/>
            <person name="Chen A."/>
            <person name="Palaniappan K."/>
            <person name="Land M."/>
            <person name="Chang Y.J."/>
            <person name="Jeffries C.D."/>
            <person name="Brambilla E.M."/>
            <person name="Rohde M."/>
            <person name="Spring S."/>
            <person name="Detter J.C."/>
            <person name="Woyke T."/>
            <person name="Bristow J."/>
            <person name="Eisen J.A."/>
            <person name="Markowitz V."/>
            <person name="Hugenholtz P."/>
            <person name="Kyrpides N.C."/>
            <person name="Klenk H.P."/>
        </authorList>
    </citation>
    <scope>NUCLEOTIDE SEQUENCE [LARGE SCALE GENOMIC DNA]</scope>
    <source>
        <strain evidence="7">ATCC BAA-1197 / DSM 17291 / Cas60314</strain>
    </source>
</reference>
<dbReference type="HOGENOM" id="CLU_039478_0_2_0"/>
<dbReference type="InterPro" id="IPR020855">
    <property type="entry name" value="Ureohydrolase_Mn_BS"/>
</dbReference>
<name>G7VA77_THELD</name>
<dbReference type="PANTHER" id="PTHR11358">
    <property type="entry name" value="ARGINASE/AGMATINASE"/>
    <property type="match status" value="1"/>
</dbReference>
<protein>
    <submittedName>
        <fullName evidence="6">Agmatinase</fullName>
    </submittedName>
</protein>
<dbReference type="STRING" id="580340.Tlie_1044"/>
<evidence type="ECO:0000256" key="1">
    <source>
        <dbReference type="ARBA" id="ARBA00009227"/>
    </source>
</evidence>
<feature type="binding site" evidence="4">
    <location>
        <position position="213"/>
    </location>
    <ligand>
        <name>Mn(2+)</name>
        <dbReference type="ChEBI" id="CHEBI:29035"/>
        <label>1</label>
    </ligand>
</feature>
<accession>G7VA77</accession>
<dbReference type="NCBIfam" id="TIGR01230">
    <property type="entry name" value="agmatinase"/>
    <property type="match status" value="1"/>
</dbReference>
<dbReference type="PROSITE" id="PS01053">
    <property type="entry name" value="ARGINASE_1"/>
    <property type="match status" value="1"/>
</dbReference>
<dbReference type="AlphaFoldDB" id="G7VA77"/>
<dbReference type="InterPro" id="IPR023696">
    <property type="entry name" value="Ureohydrolase_dom_sf"/>
</dbReference>
<proteinExistence type="inferred from homology"/>
<feature type="binding site" evidence="4">
    <location>
        <position position="105"/>
    </location>
    <ligand>
        <name>Mn(2+)</name>
        <dbReference type="ChEBI" id="CHEBI:29035"/>
        <label>1</label>
    </ligand>
</feature>
<reference evidence="7" key="1">
    <citation type="submission" date="2011-10" db="EMBL/GenBank/DDBJ databases">
        <title>The complete genome of chromosome of Thermovirga lienii DSM 17291.</title>
        <authorList>
            <consortium name="US DOE Joint Genome Institute (JGI-PGF)"/>
            <person name="Lucas S."/>
            <person name="Copeland A."/>
            <person name="Lapidus A."/>
            <person name="Glavina del Rio T."/>
            <person name="Dalin E."/>
            <person name="Tice H."/>
            <person name="Bruce D."/>
            <person name="Goodwin L."/>
            <person name="Pitluck S."/>
            <person name="Peters L."/>
            <person name="Mikhailova N."/>
            <person name="Saunders E."/>
            <person name="Kyrpides N."/>
            <person name="Mavromatis K."/>
            <person name="Ivanova N."/>
            <person name="Last F.I."/>
            <person name="Brettin T."/>
            <person name="Detter J.C."/>
            <person name="Han C."/>
            <person name="Larimer F."/>
            <person name="Land M."/>
            <person name="Hauser L."/>
            <person name="Markowitz V."/>
            <person name="Cheng J.-F."/>
            <person name="Hugenholtz P."/>
            <person name="Woyke T."/>
            <person name="Wu D."/>
            <person name="Spring S."/>
            <person name="Schroeder M."/>
            <person name="Brambilla E.-M."/>
            <person name="Klenk H.-P."/>
            <person name="Eisen J.A."/>
        </authorList>
    </citation>
    <scope>NUCLEOTIDE SEQUENCE [LARGE SCALE GENOMIC DNA]</scope>
    <source>
        <strain evidence="7">ATCC BAA-1197 / DSM 17291 / Cas60314</strain>
    </source>
</reference>
<keyword evidence="4" id="KW-0464">Manganese</keyword>
<dbReference type="EMBL" id="CP003096">
    <property type="protein sequence ID" value="AER66777.1"/>
    <property type="molecule type" value="Genomic_DNA"/>
</dbReference>
<dbReference type="PANTHER" id="PTHR11358:SF26">
    <property type="entry name" value="GUANIDINO ACID HYDROLASE, MITOCHONDRIAL"/>
    <property type="match status" value="1"/>
</dbReference>
<dbReference type="GO" id="GO:0008783">
    <property type="term" value="F:agmatinase activity"/>
    <property type="evidence" value="ECO:0007669"/>
    <property type="project" value="TreeGrafter"/>
</dbReference>
<dbReference type="CDD" id="cd11593">
    <property type="entry name" value="Agmatinase-like_2"/>
    <property type="match status" value="1"/>
</dbReference>
<keyword evidence="3 5" id="KW-0378">Hydrolase</keyword>
<feature type="binding site" evidence="4">
    <location>
        <position position="128"/>
    </location>
    <ligand>
        <name>Mn(2+)</name>
        <dbReference type="ChEBI" id="CHEBI:29035"/>
        <label>1</label>
    </ligand>
</feature>
<feature type="binding site" evidence="4">
    <location>
        <position position="132"/>
    </location>
    <ligand>
        <name>Mn(2+)</name>
        <dbReference type="ChEBI" id="CHEBI:29035"/>
        <label>1</label>
    </ligand>
</feature>
<dbReference type="InterPro" id="IPR006035">
    <property type="entry name" value="Ureohydrolase"/>
</dbReference>
<keyword evidence="2 4" id="KW-0479">Metal-binding</keyword>
<evidence type="ECO:0000256" key="3">
    <source>
        <dbReference type="ARBA" id="ARBA00022801"/>
    </source>
</evidence>
<dbReference type="PROSITE" id="PS51409">
    <property type="entry name" value="ARGINASE_2"/>
    <property type="match status" value="1"/>
</dbReference>
<feature type="binding site" evidence="4">
    <location>
        <position position="130"/>
    </location>
    <ligand>
        <name>Mn(2+)</name>
        <dbReference type="ChEBI" id="CHEBI:29035"/>
        <label>1</label>
    </ligand>
</feature>
<dbReference type="eggNOG" id="COG0010">
    <property type="taxonomic scope" value="Bacteria"/>
</dbReference>
<dbReference type="OrthoDB" id="9788689at2"/>
<dbReference type="KEGG" id="tli:Tlie_1044"/>
<evidence type="ECO:0000313" key="7">
    <source>
        <dbReference type="Proteomes" id="UP000005868"/>
    </source>
</evidence>
<dbReference type="GO" id="GO:0033389">
    <property type="term" value="P:putrescine biosynthetic process from arginine, via agmatine"/>
    <property type="evidence" value="ECO:0007669"/>
    <property type="project" value="TreeGrafter"/>
</dbReference>
<evidence type="ECO:0000256" key="2">
    <source>
        <dbReference type="ARBA" id="ARBA00022723"/>
    </source>
</evidence>
<gene>
    <name evidence="6" type="ordered locus">Tlie_1044</name>
</gene>
<keyword evidence="7" id="KW-1185">Reference proteome</keyword>
<evidence type="ECO:0000256" key="4">
    <source>
        <dbReference type="PIRSR" id="PIRSR036979-1"/>
    </source>
</evidence>
<evidence type="ECO:0000256" key="5">
    <source>
        <dbReference type="RuleBase" id="RU003684"/>
    </source>
</evidence>